<organism evidence="1 2">
    <name type="scientific">Melopsittacus undulatus</name>
    <name type="common">Budgerigar</name>
    <name type="synonym">Psittacus undulatus</name>
    <dbReference type="NCBI Taxonomy" id="13146"/>
    <lineage>
        <taxon>Eukaryota</taxon>
        <taxon>Metazoa</taxon>
        <taxon>Chordata</taxon>
        <taxon>Craniata</taxon>
        <taxon>Vertebrata</taxon>
        <taxon>Euteleostomi</taxon>
        <taxon>Archelosauria</taxon>
        <taxon>Archosauria</taxon>
        <taxon>Dinosauria</taxon>
        <taxon>Saurischia</taxon>
        <taxon>Theropoda</taxon>
        <taxon>Coelurosauria</taxon>
        <taxon>Aves</taxon>
        <taxon>Neognathae</taxon>
        <taxon>Neoaves</taxon>
        <taxon>Telluraves</taxon>
        <taxon>Australaves</taxon>
        <taxon>Psittaciformes</taxon>
        <taxon>Psittaculidae</taxon>
        <taxon>Melopsittacus</taxon>
    </lineage>
</organism>
<sequence>MDHGWKTWITPASLVSSLLTPWSSCYSQPYSILYREHSYSSALEALEAYIEDFNLSQASPCGSMGKICIHGSIPKEIRLSNHYAKEKQDQYDQTKSHLLQSINSLYTIAYTHLQQFVIS</sequence>
<dbReference type="Proteomes" id="UP000694405">
    <property type="component" value="Unassembled WGS sequence"/>
</dbReference>
<dbReference type="AlphaFoldDB" id="A0A8V5GDB1"/>
<evidence type="ECO:0000313" key="2">
    <source>
        <dbReference type="Proteomes" id="UP000694405"/>
    </source>
</evidence>
<dbReference type="Ensembl" id="ENSMUNT00000035137.1">
    <property type="protein sequence ID" value="ENSMUNP00000023187.1"/>
    <property type="gene ID" value="ENSMUNG00000018261.1"/>
</dbReference>
<evidence type="ECO:0000313" key="1">
    <source>
        <dbReference type="Ensembl" id="ENSMUNP00000023187.1"/>
    </source>
</evidence>
<protein>
    <submittedName>
        <fullName evidence="1">Uncharacterized protein</fullName>
    </submittedName>
</protein>
<keyword evidence="2" id="KW-1185">Reference proteome</keyword>
<reference evidence="1" key="3">
    <citation type="submission" date="2025-09" db="UniProtKB">
        <authorList>
            <consortium name="Ensembl"/>
        </authorList>
    </citation>
    <scope>IDENTIFICATION</scope>
</reference>
<name>A0A8V5GDB1_MELUD</name>
<reference evidence="1" key="1">
    <citation type="submission" date="2020-03" db="EMBL/GenBank/DDBJ databases">
        <title>Melopsittacus undulatus (budgerigar) genome, bMelUnd1, maternal haplotype with Z.</title>
        <authorList>
            <person name="Gedman G."/>
            <person name="Mountcastle J."/>
            <person name="Haase B."/>
            <person name="Formenti G."/>
            <person name="Wright T."/>
            <person name="Apodaca J."/>
            <person name="Pelan S."/>
            <person name="Chow W."/>
            <person name="Rhie A."/>
            <person name="Howe K."/>
            <person name="Fedrigo O."/>
            <person name="Jarvis E.D."/>
        </authorList>
    </citation>
    <scope>NUCLEOTIDE SEQUENCE [LARGE SCALE GENOMIC DNA]</scope>
</reference>
<accession>A0A8V5GDB1</accession>
<reference evidence="1" key="2">
    <citation type="submission" date="2025-08" db="UniProtKB">
        <authorList>
            <consortium name="Ensembl"/>
        </authorList>
    </citation>
    <scope>IDENTIFICATION</scope>
</reference>
<proteinExistence type="predicted"/>